<reference evidence="1" key="1">
    <citation type="submission" date="2015-11" db="EMBL/GenBank/DDBJ databases">
        <title>De novo transcriptome assembly of four potential Pierce s Disease insect vectors from Arizona vineyards.</title>
        <authorList>
            <person name="Tassone E.E."/>
        </authorList>
    </citation>
    <scope>NUCLEOTIDE SEQUENCE</scope>
</reference>
<dbReference type="EMBL" id="GECZ01005452">
    <property type="protein sequence ID" value="JAS64317.1"/>
    <property type="molecule type" value="Transcribed_RNA"/>
</dbReference>
<dbReference type="PANTHER" id="PTHR24559">
    <property type="entry name" value="TRANSPOSON TY3-I GAG-POL POLYPROTEIN"/>
    <property type="match status" value="1"/>
</dbReference>
<dbReference type="SUPFAM" id="SSF56672">
    <property type="entry name" value="DNA/RNA polymerases"/>
    <property type="match status" value="1"/>
</dbReference>
<dbReference type="Gene3D" id="3.10.10.10">
    <property type="entry name" value="HIV Type 1 Reverse Transcriptase, subunit A, domain 1"/>
    <property type="match status" value="1"/>
</dbReference>
<dbReference type="AlphaFoldDB" id="A0A1B6GPG8"/>
<gene>
    <name evidence="1" type="ORF">g.44406</name>
</gene>
<dbReference type="PANTHER" id="PTHR24559:SF444">
    <property type="entry name" value="REVERSE TRANSCRIPTASE DOMAIN-CONTAINING PROTEIN"/>
    <property type="match status" value="1"/>
</dbReference>
<dbReference type="InterPro" id="IPR043502">
    <property type="entry name" value="DNA/RNA_pol_sf"/>
</dbReference>
<feature type="non-terminal residue" evidence="1">
    <location>
        <position position="1"/>
    </location>
</feature>
<name>A0A1B6GPG8_9HEMI</name>
<proteinExistence type="predicted"/>
<sequence>GIRPQKHLSEEEAKQLQDLIERYLGDDNPEKTLGRTDNVRHVIDTGDATPIKQRYYAVSPARQKLINEEVDKMLELGVIEPSKSPWSSPIILIDKPDGSKRFTVDFRKVNQVTRRDA</sequence>
<organism evidence="1">
    <name type="scientific">Cuerna arida</name>
    <dbReference type="NCBI Taxonomy" id="1464854"/>
    <lineage>
        <taxon>Eukaryota</taxon>
        <taxon>Metazoa</taxon>
        <taxon>Ecdysozoa</taxon>
        <taxon>Arthropoda</taxon>
        <taxon>Hexapoda</taxon>
        <taxon>Insecta</taxon>
        <taxon>Pterygota</taxon>
        <taxon>Neoptera</taxon>
        <taxon>Paraneoptera</taxon>
        <taxon>Hemiptera</taxon>
        <taxon>Auchenorrhyncha</taxon>
        <taxon>Membracoidea</taxon>
        <taxon>Cicadellidae</taxon>
        <taxon>Cicadellinae</taxon>
        <taxon>Proconiini</taxon>
        <taxon>Cuerna</taxon>
    </lineage>
</organism>
<dbReference type="GO" id="GO:0071897">
    <property type="term" value="P:DNA biosynthetic process"/>
    <property type="evidence" value="ECO:0007669"/>
    <property type="project" value="UniProtKB-ARBA"/>
</dbReference>
<evidence type="ECO:0008006" key="2">
    <source>
        <dbReference type="Google" id="ProtNLM"/>
    </source>
</evidence>
<dbReference type="InterPro" id="IPR053134">
    <property type="entry name" value="RNA-dir_DNA_polymerase"/>
</dbReference>
<feature type="non-terminal residue" evidence="1">
    <location>
        <position position="117"/>
    </location>
</feature>
<protein>
    <recommendedName>
        <fullName evidence="2">Reverse transcriptase domain-containing protein</fullName>
    </recommendedName>
</protein>
<evidence type="ECO:0000313" key="1">
    <source>
        <dbReference type="EMBL" id="JAS64317.1"/>
    </source>
</evidence>
<accession>A0A1B6GPG8</accession>